<dbReference type="Proteomes" id="UP000315816">
    <property type="component" value="Unassembled WGS sequence"/>
</dbReference>
<proteinExistence type="predicted"/>
<dbReference type="AlphaFoldDB" id="A0A545SR01"/>
<dbReference type="EMBL" id="VICH01000006">
    <property type="protein sequence ID" value="TQV67384.1"/>
    <property type="molecule type" value="Genomic_DNA"/>
</dbReference>
<name>A0A545SR01_9RHOB</name>
<dbReference type="RefSeq" id="WP_142853548.1">
    <property type="nucleotide sequence ID" value="NZ_FXWW01000002.1"/>
</dbReference>
<sequence>MLTILKGWNKLGHLVNDDGDQFWGTEIDDPKLRHTHSVFAPIDCAPFAPVAIHGLEIDDHPYAQVLNSINGVKLFRGDFSLYGLHLSAVPVTKIFMPFSLLDENINYRALCIRHEALLIGGYRYEGKEFHMLQQKSGSIVEVEKSTLEAIVIDLPIEQYLSERLSRIARSEKWVRTYSELAAKV</sequence>
<evidence type="ECO:0000313" key="2">
    <source>
        <dbReference type="Proteomes" id="UP000315816"/>
    </source>
</evidence>
<accession>A0A545SR01</accession>
<reference evidence="1 2" key="1">
    <citation type="submission" date="2019-06" db="EMBL/GenBank/DDBJ databases">
        <title>A novel species of marine bacteria.</title>
        <authorList>
            <person name="Wang Y."/>
        </authorList>
    </citation>
    <scope>NUCLEOTIDE SEQUENCE [LARGE SCALE GENOMIC DNA]</scope>
    <source>
        <strain evidence="1 2">MA1-10</strain>
    </source>
</reference>
<evidence type="ECO:0000313" key="1">
    <source>
        <dbReference type="EMBL" id="TQV67384.1"/>
    </source>
</evidence>
<keyword evidence="2" id="KW-1185">Reference proteome</keyword>
<organism evidence="1 2">
    <name type="scientific">Aliiroseovarius halocynthiae</name>
    <dbReference type="NCBI Taxonomy" id="985055"/>
    <lineage>
        <taxon>Bacteria</taxon>
        <taxon>Pseudomonadati</taxon>
        <taxon>Pseudomonadota</taxon>
        <taxon>Alphaproteobacteria</taxon>
        <taxon>Rhodobacterales</taxon>
        <taxon>Paracoccaceae</taxon>
        <taxon>Aliiroseovarius</taxon>
    </lineage>
</organism>
<gene>
    <name evidence="1" type="ORF">FIL88_09135</name>
</gene>
<comment type="caution">
    <text evidence="1">The sequence shown here is derived from an EMBL/GenBank/DDBJ whole genome shotgun (WGS) entry which is preliminary data.</text>
</comment>
<protein>
    <submittedName>
        <fullName evidence="1">Uncharacterized protein</fullName>
    </submittedName>
</protein>